<dbReference type="AlphaFoldDB" id="A0A9Q1ITJ4"/>
<gene>
    <name evidence="1" type="ORF">SKAU_G00237480</name>
</gene>
<dbReference type="EMBL" id="JAINUF010000008">
    <property type="protein sequence ID" value="KAJ8352272.1"/>
    <property type="molecule type" value="Genomic_DNA"/>
</dbReference>
<accession>A0A9Q1ITJ4</accession>
<dbReference type="Proteomes" id="UP001152622">
    <property type="component" value="Chromosome 8"/>
</dbReference>
<dbReference type="OrthoDB" id="8551997at2759"/>
<evidence type="ECO:0000313" key="1">
    <source>
        <dbReference type="EMBL" id="KAJ8352272.1"/>
    </source>
</evidence>
<name>A0A9Q1ITJ4_SYNKA</name>
<sequence length="118" mass="13570">MGPQMAKVHQAVQESGEYKGVRFWNPTSTLEAEWTAVIDERLKDLQQGGTIAKFRALDPSSWPVCDRTDPVARERFRQRGLDEMRVLATFYKELLAKAGILVDDVISEYNQYKMFAQE</sequence>
<protein>
    <submittedName>
        <fullName evidence="1">Uncharacterized protein</fullName>
    </submittedName>
</protein>
<reference evidence="1" key="1">
    <citation type="journal article" date="2023" name="Science">
        <title>Genome structures resolve the early diversification of teleost fishes.</title>
        <authorList>
            <person name="Parey E."/>
            <person name="Louis A."/>
            <person name="Montfort J."/>
            <person name="Bouchez O."/>
            <person name="Roques C."/>
            <person name="Iampietro C."/>
            <person name="Lluch J."/>
            <person name="Castinel A."/>
            <person name="Donnadieu C."/>
            <person name="Desvignes T."/>
            <person name="Floi Bucao C."/>
            <person name="Jouanno E."/>
            <person name="Wen M."/>
            <person name="Mejri S."/>
            <person name="Dirks R."/>
            <person name="Jansen H."/>
            <person name="Henkel C."/>
            <person name="Chen W.J."/>
            <person name="Zahm M."/>
            <person name="Cabau C."/>
            <person name="Klopp C."/>
            <person name="Thompson A.W."/>
            <person name="Robinson-Rechavi M."/>
            <person name="Braasch I."/>
            <person name="Lecointre G."/>
            <person name="Bobe J."/>
            <person name="Postlethwait J.H."/>
            <person name="Berthelot C."/>
            <person name="Roest Crollius H."/>
            <person name="Guiguen Y."/>
        </authorList>
    </citation>
    <scope>NUCLEOTIDE SEQUENCE</scope>
    <source>
        <strain evidence="1">WJC10195</strain>
    </source>
</reference>
<keyword evidence="2" id="KW-1185">Reference proteome</keyword>
<organism evidence="1 2">
    <name type="scientific">Synaphobranchus kaupii</name>
    <name type="common">Kaup's arrowtooth eel</name>
    <dbReference type="NCBI Taxonomy" id="118154"/>
    <lineage>
        <taxon>Eukaryota</taxon>
        <taxon>Metazoa</taxon>
        <taxon>Chordata</taxon>
        <taxon>Craniata</taxon>
        <taxon>Vertebrata</taxon>
        <taxon>Euteleostomi</taxon>
        <taxon>Actinopterygii</taxon>
        <taxon>Neopterygii</taxon>
        <taxon>Teleostei</taxon>
        <taxon>Anguilliformes</taxon>
        <taxon>Synaphobranchidae</taxon>
        <taxon>Synaphobranchus</taxon>
    </lineage>
</organism>
<proteinExistence type="predicted"/>
<evidence type="ECO:0000313" key="2">
    <source>
        <dbReference type="Proteomes" id="UP001152622"/>
    </source>
</evidence>
<comment type="caution">
    <text evidence="1">The sequence shown here is derived from an EMBL/GenBank/DDBJ whole genome shotgun (WGS) entry which is preliminary data.</text>
</comment>